<keyword evidence="1" id="KW-0862">Zinc</keyword>
<dbReference type="PANTHER" id="PTHR21020">
    <property type="entry name" value="ZINC FINGER PROTEIN 800"/>
    <property type="match status" value="1"/>
</dbReference>
<feature type="domain" description="C2H2-type" evidence="2">
    <location>
        <begin position="153"/>
        <end position="181"/>
    </location>
</feature>
<comment type="caution">
    <text evidence="3">The sequence shown here is derived from an EMBL/GenBank/DDBJ whole genome shotgun (WGS) entry which is preliminary data.</text>
</comment>
<dbReference type="EMBL" id="BMAW01020302">
    <property type="protein sequence ID" value="GFT67380.1"/>
    <property type="molecule type" value="Genomic_DNA"/>
</dbReference>
<keyword evidence="1" id="KW-0863">Zinc-finger</keyword>
<dbReference type="OrthoDB" id="10066279at2759"/>
<dbReference type="Proteomes" id="UP000887013">
    <property type="component" value="Unassembled WGS sequence"/>
</dbReference>
<feature type="domain" description="C2H2-type" evidence="2">
    <location>
        <begin position="57"/>
        <end position="85"/>
    </location>
</feature>
<dbReference type="Pfam" id="PF00096">
    <property type="entry name" value="zf-C2H2"/>
    <property type="match status" value="1"/>
</dbReference>
<keyword evidence="1" id="KW-0479">Metal-binding</keyword>
<dbReference type="PROSITE" id="PS00028">
    <property type="entry name" value="ZINC_FINGER_C2H2_1"/>
    <property type="match status" value="3"/>
</dbReference>
<dbReference type="AlphaFoldDB" id="A0A8X6TXG4"/>
<dbReference type="InterPro" id="IPR013087">
    <property type="entry name" value="Znf_C2H2_type"/>
</dbReference>
<dbReference type="PROSITE" id="PS50157">
    <property type="entry name" value="ZINC_FINGER_C2H2_2"/>
    <property type="match status" value="4"/>
</dbReference>
<dbReference type="InterPro" id="IPR036236">
    <property type="entry name" value="Znf_C2H2_sf"/>
</dbReference>
<sequence length="190" mass="21908">MNPRELDKISKREKCLILRGDCDITKFKCLKCDTDFSSLKTLHSHMFSIHAEKRLYYKCPVCDYTFAQVWCVGRHLMRVHKKTKEETDLLKAEIKSTFLAKPGNMKSHNDTVSLKVGSCADFQKLECLGCSKSFSTPANLRQHVARHLGLTRFLCKLCGLKTFNHSDCQNHVKRIHDVQDPQQFIVTCNK</sequence>
<feature type="domain" description="C2H2-type" evidence="2">
    <location>
        <begin position="27"/>
        <end position="55"/>
    </location>
</feature>
<reference evidence="3" key="1">
    <citation type="submission" date="2020-08" db="EMBL/GenBank/DDBJ databases">
        <title>Multicomponent nature underlies the extraordinary mechanical properties of spider dragline silk.</title>
        <authorList>
            <person name="Kono N."/>
            <person name="Nakamura H."/>
            <person name="Mori M."/>
            <person name="Yoshida Y."/>
            <person name="Ohtoshi R."/>
            <person name="Malay A.D."/>
            <person name="Moran D.A.P."/>
            <person name="Tomita M."/>
            <person name="Numata K."/>
            <person name="Arakawa K."/>
        </authorList>
    </citation>
    <scope>NUCLEOTIDE SEQUENCE</scope>
</reference>
<accession>A0A8X6TXG4</accession>
<evidence type="ECO:0000313" key="3">
    <source>
        <dbReference type="EMBL" id="GFT67380.1"/>
    </source>
</evidence>
<organism evidence="3 4">
    <name type="scientific">Nephila pilipes</name>
    <name type="common">Giant wood spider</name>
    <name type="synonym">Nephila maculata</name>
    <dbReference type="NCBI Taxonomy" id="299642"/>
    <lineage>
        <taxon>Eukaryota</taxon>
        <taxon>Metazoa</taxon>
        <taxon>Ecdysozoa</taxon>
        <taxon>Arthropoda</taxon>
        <taxon>Chelicerata</taxon>
        <taxon>Arachnida</taxon>
        <taxon>Araneae</taxon>
        <taxon>Araneomorphae</taxon>
        <taxon>Entelegynae</taxon>
        <taxon>Araneoidea</taxon>
        <taxon>Nephilidae</taxon>
        <taxon>Nephila</taxon>
    </lineage>
</organism>
<dbReference type="GO" id="GO:0008270">
    <property type="term" value="F:zinc ion binding"/>
    <property type="evidence" value="ECO:0007669"/>
    <property type="project" value="UniProtKB-KW"/>
</dbReference>
<dbReference type="SMART" id="SM00355">
    <property type="entry name" value="ZnF_C2H2"/>
    <property type="match status" value="4"/>
</dbReference>
<protein>
    <recommendedName>
        <fullName evidence="2">C2H2-type domain-containing protein</fullName>
    </recommendedName>
</protein>
<keyword evidence="4" id="KW-1185">Reference proteome</keyword>
<feature type="domain" description="C2H2-type" evidence="2">
    <location>
        <begin position="125"/>
        <end position="152"/>
    </location>
</feature>
<dbReference type="Gene3D" id="3.30.160.60">
    <property type="entry name" value="Classic Zinc Finger"/>
    <property type="match status" value="2"/>
</dbReference>
<gene>
    <name evidence="3" type="primary">AVEN_104356_1</name>
    <name evidence="3" type="ORF">NPIL_308871</name>
</gene>
<dbReference type="SUPFAM" id="SSF57667">
    <property type="entry name" value="beta-beta-alpha zinc fingers"/>
    <property type="match status" value="2"/>
</dbReference>
<proteinExistence type="predicted"/>
<name>A0A8X6TXG4_NEPPI</name>
<evidence type="ECO:0000259" key="2">
    <source>
        <dbReference type="PROSITE" id="PS50157"/>
    </source>
</evidence>
<evidence type="ECO:0000313" key="4">
    <source>
        <dbReference type="Proteomes" id="UP000887013"/>
    </source>
</evidence>
<dbReference type="PANTHER" id="PTHR21020:SF0">
    <property type="entry name" value="ZINC FINGER PROTEIN 800"/>
    <property type="match status" value="1"/>
</dbReference>
<evidence type="ECO:0000256" key="1">
    <source>
        <dbReference type="PROSITE-ProRule" id="PRU00042"/>
    </source>
</evidence>
<dbReference type="InterPro" id="IPR039149">
    <property type="entry name" value="ZNF800"/>
</dbReference>